<evidence type="ECO:0000256" key="7">
    <source>
        <dbReference type="SAM" id="MobiDB-lite"/>
    </source>
</evidence>
<dbReference type="InterPro" id="IPR051035">
    <property type="entry name" value="Mito_inheritance_9"/>
</dbReference>
<evidence type="ECO:0000256" key="3">
    <source>
        <dbReference type="ARBA" id="ARBA00016197"/>
    </source>
</evidence>
<dbReference type="OrthoDB" id="2968323at2759"/>
<evidence type="ECO:0000256" key="5">
    <source>
        <dbReference type="ARBA" id="ARBA00023128"/>
    </source>
</evidence>
<feature type="domain" description="Aminoglycoside phosphotransferase" evidence="8">
    <location>
        <begin position="79"/>
        <end position="271"/>
    </location>
</feature>
<accession>A0A8K0KYN3</accession>
<evidence type="ECO:0000313" key="9">
    <source>
        <dbReference type="EMBL" id="KAG8625008.1"/>
    </source>
</evidence>
<evidence type="ECO:0000259" key="8">
    <source>
        <dbReference type="Pfam" id="PF01636"/>
    </source>
</evidence>
<feature type="region of interest" description="Disordered" evidence="7">
    <location>
        <begin position="205"/>
        <end position="227"/>
    </location>
</feature>
<dbReference type="GO" id="GO:0005739">
    <property type="term" value="C:mitochondrion"/>
    <property type="evidence" value="ECO:0007669"/>
    <property type="project" value="UniProtKB-SubCell"/>
</dbReference>
<comment type="similarity">
    <text evidence="2">Belongs to the AIM9 family.</text>
</comment>
<evidence type="ECO:0000256" key="1">
    <source>
        <dbReference type="ARBA" id="ARBA00004173"/>
    </source>
</evidence>
<dbReference type="SUPFAM" id="SSF56112">
    <property type="entry name" value="Protein kinase-like (PK-like)"/>
    <property type="match status" value="1"/>
</dbReference>
<protein>
    <recommendedName>
        <fullName evidence="3">Altered inheritance of mitochondria protein 9, mitochondrial</fullName>
    </recommendedName>
    <alternativeName>
        <fullName evidence="6">Found in mitochondrial proteome protein 29</fullName>
    </alternativeName>
</protein>
<dbReference type="PANTHER" id="PTHR36091">
    <property type="entry name" value="ALTERED INHERITANCE OF MITOCHONDRIA PROTEIN 9, MITOCHONDRIAL"/>
    <property type="match status" value="1"/>
</dbReference>
<keyword evidence="10" id="KW-1185">Reference proteome</keyword>
<dbReference type="AlphaFoldDB" id="A0A8K0KYN3"/>
<dbReference type="EMBL" id="JAESVG020000008">
    <property type="protein sequence ID" value="KAG8625008.1"/>
    <property type="molecule type" value="Genomic_DNA"/>
</dbReference>
<evidence type="ECO:0000256" key="6">
    <source>
        <dbReference type="ARBA" id="ARBA00031849"/>
    </source>
</evidence>
<evidence type="ECO:0000313" key="10">
    <source>
        <dbReference type="Proteomes" id="UP000809789"/>
    </source>
</evidence>
<comment type="caution">
    <text evidence="9">The sequence shown here is derived from an EMBL/GenBank/DDBJ whole genome shotgun (WGS) entry which is preliminary data.</text>
</comment>
<proteinExistence type="inferred from homology"/>
<dbReference type="Pfam" id="PF01636">
    <property type="entry name" value="APH"/>
    <property type="match status" value="1"/>
</dbReference>
<dbReference type="Proteomes" id="UP000809789">
    <property type="component" value="Unassembled WGS sequence"/>
</dbReference>
<reference evidence="9" key="1">
    <citation type="submission" date="2021-07" db="EMBL/GenBank/DDBJ databases">
        <title>Elsinoe batatas strain:CRI-CJ2 Genome sequencing and assembly.</title>
        <authorList>
            <person name="Huang L."/>
        </authorList>
    </citation>
    <scope>NUCLEOTIDE SEQUENCE</scope>
    <source>
        <strain evidence="9">CRI-CJ2</strain>
    </source>
</reference>
<dbReference type="InterPro" id="IPR011009">
    <property type="entry name" value="Kinase-like_dom_sf"/>
</dbReference>
<name>A0A8K0KYN3_9PEZI</name>
<gene>
    <name evidence="9" type="ORF">KVT40_006759</name>
</gene>
<comment type="subcellular location">
    <subcellularLocation>
        <location evidence="1">Mitochondrion</location>
    </subcellularLocation>
</comment>
<dbReference type="Gene3D" id="3.30.200.20">
    <property type="entry name" value="Phosphorylase Kinase, domain 1"/>
    <property type="match status" value="1"/>
</dbReference>
<sequence length="443" mass="49668">MALPLRSSRIVQSAARSMRTPWSASRALHGQPDELYSYTSGRWLWDEEQHLLARQRWFDIKALAAVAIDVKQASRCLSITKVADGEHSRVLRLIMDNRQSVVVRIPYLSQQDAASSISSEAAIMTFVADALKLPVPRPLLCEPSADNPVGCEYLMMEEASGTPLHDVWHLKNIIDRAAIAESLIEIQANLISTAFDSHGSLYVSSNDTHGTAPSPSPPEERSKDGYHVGPLADLDGFQAWTPERGPGPSAKDWLQAIAQNHINHLESTLLNRRALLKSTTSIENRIELYQKVFCVVQAITSSAEGDVSMIPRLWHSDKFDAKNIFVTGNKVTGVTGWRGSSVAPLPFLARQPDWIRYQGPYIYKLPPEFEAMTDREERDWWGYTVGCTLMRMRYKDDVESRCKILDRILHSPMSPLLGQLADLAIQNYGDTMGLRETIIQVTR</sequence>
<organism evidence="9 10">
    <name type="scientific">Elsinoe batatas</name>
    <dbReference type="NCBI Taxonomy" id="2601811"/>
    <lineage>
        <taxon>Eukaryota</taxon>
        <taxon>Fungi</taxon>
        <taxon>Dikarya</taxon>
        <taxon>Ascomycota</taxon>
        <taxon>Pezizomycotina</taxon>
        <taxon>Dothideomycetes</taxon>
        <taxon>Dothideomycetidae</taxon>
        <taxon>Myriangiales</taxon>
        <taxon>Elsinoaceae</taxon>
        <taxon>Elsinoe</taxon>
    </lineage>
</organism>
<dbReference type="PANTHER" id="PTHR36091:SF1">
    <property type="entry name" value="ALTERED INHERITANCE OF MITOCHONDRIA PROTEIN 9, MITOCHONDRIAL"/>
    <property type="match status" value="1"/>
</dbReference>
<keyword evidence="5" id="KW-0496">Mitochondrion</keyword>
<dbReference type="InterPro" id="IPR002575">
    <property type="entry name" value="Aminoglycoside_PTrfase"/>
</dbReference>
<evidence type="ECO:0000256" key="4">
    <source>
        <dbReference type="ARBA" id="ARBA00022946"/>
    </source>
</evidence>
<keyword evidence="4" id="KW-0809">Transit peptide</keyword>
<evidence type="ECO:0000256" key="2">
    <source>
        <dbReference type="ARBA" id="ARBA00005543"/>
    </source>
</evidence>